<organism evidence="2 3">
    <name type="scientific">Savagea faecisuis</name>
    <dbReference type="NCBI Taxonomy" id="1274803"/>
    <lineage>
        <taxon>Bacteria</taxon>
        <taxon>Bacillati</taxon>
        <taxon>Bacillota</taxon>
        <taxon>Bacilli</taxon>
        <taxon>Bacillales</taxon>
        <taxon>Caryophanaceae</taxon>
        <taxon>Savagea</taxon>
    </lineage>
</organism>
<dbReference type="PANTHER" id="PTHR46844">
    <property type="entry name" value="SLR5058 PROTEIN"/>
    <property type="match status" value="1"/>
</dbReference>
<evidence type="ECO:0000259" key="1">
    <source>
        <dbReference type="PROSITE" id="PS50837"/>
    </source>
</evidence>
<dbReference type="InterPro" id="IPR055048">
    <property type="entry name" value="SNaCT14"/>
</dbReference>
<dbReference type="Pfam" id="PF22720">
    <property type="entry name" value="SNaCT14"/>
    <property type="match status" value="1"/>
</dbReference>
<gene>
    <name evidence="2" type="ORF">ACFQ0V_03960</name>
</gene>
<dbReference type="Proteomes" id="UP001596976">
    <property type="component" value="Unassembled WGS sequence"/>
</dbReference>
<evidence type="ECO:0000313" key="3">
    <source>
        <dbReference type="Proteomes" id="UP001596976"/>
    </source>
</evidence>
<dbReference type="InterPro" id="IPR027417">
    <property type="entry name" value="P-loop_NTPase"/>
</dbReference>
<proteinExistence type="predicted"/>
<dbReference type="EMBL" id="JBHTJF010000016">
    <property type="protein sequence ID" value="MFD0942921.1"/>
    <property type="molecule type" value="Genomic_DNA"/>
</dbReference>
<comment type="caution">
    <text evidence="2">The sequence shown here is derived from an EMBL/GenBank/DDBJ whole genome shotgun (WGS) entry which is preliminary data.</text>
</comment>
<dbReference type="Pfam" id="PF05729">
    <property type="entry name" value="NACHT"/>
    <property type="match status" value="1"/>
</dbReference>
<evidence type="ECO:0000313" key="2">
    <source>
        <dbReference type="EMBL" id="MFD0942921.1"/>
    </source>
</evidence>
<dbReference type="SUPFAM" id="SSF52540">
    <property type="entry name" value="P-loop containing nucleoside triphosphate hydrolases"/>
    <property type="match status" value="1"/>
</dbReference>
<accession>A0ABW3GZR4</accession>
<feature type="domain" description="NACHT" evidence="1">
    <location>
        <begin position="552"/>
        <end position="670"/>
    </location>
</feature>
<dbReference type="Gene3D" id="3.40.50.300">
    <property type="entry name" value="P-loop containing nucleotide triphosphate hydrolases"/>
    <property type="match status" value="1"/>
</dbReference>
<sequence>MKRLCFGTFAHVLRMCKLDNITNTELVGTLTRTVDPNCQYINKDNASAVSHLLSCNRDLSRGNITNGGSGAARKPGESVSNVINASHKANKDDVVQKFRESVVCLIDEDKKEKAVLALIEIIEEDAILDGEKRLSFEKYMGRTKKALLLQDVFALDDFLAGIFLYTVAAGVDNRVGKETVKGITLEYINGLTNTRNVKVINETAEDISSTEEAVESLEVQLDECLEPLYFDEEFDGQIILLDRYLRRLNNILISKVENDTDYDLFVGTLYEAVKRGKEIKSAEGELKNFIDDMSLLAEEWSATTENTEEDINENNRTLSDVFESIETAIFEYLDFRQDYLLERKFSLSQNATPQERMLAIFKQSISDYRIYDFAYTDPCISLSWILELDAEYFSDVVKDKILKPFAHIQKDSLYLNINEFVQSLESYNSYLSNNMYPLDNRLFIPIHRENNIELAAEFQDTTVRYRKELNRIFGEITNGETLFIYDVIDESSYFTPFLKYLSAIKKSYKKLKTLLYDKTPRDFYNFYVCNDLKYNETILENINVNKICSVSNFVLITGMGGLGKSMMMRHLLLDAVDSYNDLRLLPIFIPLKDYYEATNDLYDYVYSKVKQFDGSITSEQLIEALVNGSCLLIFDGIDEIKSDNISQLVQDLEKFSSHYSKSYYVLSSRPFQQSIALSNFSELELQPFNKKQALKMISNFDFSAEEQIIKDKFYEQLDGELYDSHIEFAENPLLLTIMLMTFEEYAEVPSKIYKFYEMAFETLLRKHDDTKLLKRDLKTNVSSDVIVDYFAKICFLSYKDEKYEMTESEFCNYLERCQKSAPVKINAHDYLYDLSNNLCLLIPEGGKYYFLHRSFQEYFCARNLKSHFEKVSTNKKESMSAGLIKFFDRPYSSDDTVLDMLHDMIPEKVEEYILIPFLEGLLDETLSDDNAFWDFLIKMHPKLRIWSEHHEIIDYDDETDESYDESYYDFSIDDNGAFLANSKLYFFIIDTLIQFDLDETTYYDNGEIMNMVPRILEEFNKIEEDEVGQHSSVYSELGNTDFVEFSTFTKFDNDYWFSLEKIRENAERHPILLSLINNKDFLYRRVFDVLRDYLHNLKKTQQTVDDEWIEDFI</sequence>
<dbReference type="PANTHER" id="PTHR46844:SF1">
    <property type="entry name" value="SLR5058 PROTEIN"/>
    <property type="match status" value="1"/>
</dbReference>
<reference evidence="3" key="1">
    <citation type="journal article" date="2019" name="Int. J. Syst. Evol. Microbiol.">
        <title>The Global Catalogue of Microorganisms (GCM) 10K type strain sequencing project: providing services to taxonomists for standard genome sequencing and annotation.</title>
        <authorList>
            <consortium name="The Broad Institute Genomics Platform"/>
            <consortium name="The Broad Institute Genome Sequencing Center for Infectious Disease"/>
            <person name="Wu L."/>
            <person name="Ma J."/>
        </authorList>
    </citation>
    <scope>NUCLEOTIDE SEQUENCE [LARGE SCALE GENOMIC DNA]</scope>
    <source>
        <strain evidence="3">CCUG 63563</strain>
    </source>
</reference>
<dbReference type="InterPro" id="IPR007111">
    <property type="entry name" value="NACHT_NTPase"/>
</dbReference>
<dbReference type="PROSITE" id="PS50837">
    <property type="entry name" value="NACHT"/>
    <property type="match status" value="1"/>
</dbReference>
<name>A0ABW3GZR4_9BACL</name>
<keyword evidence="3" id="KW-1185">Reference proteome</keyword>
<protein>
    <submittedName>
        <fullName evidence="2">NACHT domain-containing protein</fullName>
    </submittedName>
</protein>
<dbReference type="RefSeq" id="WP_381009957.1">
    <property type="nucleotide sequence ID" value="NZ_JBHTJF010000016.1"/>
</dbReference>